<comment type="similarity">
    <text evidence="1">Belongs to the polyketide transferase af380 family.</text>
</comment>
<dbReference type="InterPro" id="IPR051411">
    <property type="entry name" value="Polyketide_trans_af380"/>
</dbReference>
<dbReference type="OrthoDB" id="2498029at2759"/>
<reference evidence="3" key="1">
    <citation type="submission" date="2016-09" db="EMBL/GenBank/DDBJ databases">
        <authorList>
            <person name="Guldener U."/>
        </authorList>
    </citation>
    <scope>NUCLEOTIDE SEQUENCE [LARGE SCALE GENOMIC DNA]</scope>
    <source>
        <strain evidence="3">V64-1</strain>
    </source>
</reference>
<evidence type="ECO:0000313" key="2">
    <source>
        <dbReference type="EMBL" id="SCO91019.1"/>
    </source>
</evidence>
<dbReference type="VEuPathDB" id="FungiDB:HZS61_011425"/>
<dbReference type="PANTHER" id="PTHR47751">
    <property type="entry name" value="SUPERFAMILY HYDROLASE, PUTATIVE (AFU_ORTHOLOGUE AFUA_2G16580)-RELATED"/>
    <property type="match status" value="1"/>
</dbReference>
<dbReference type="Gene3D" id="3.40.50.1820">
    <property type="entry name" value="alpha/beta hydrolase"/>
    <property type="match status" value="1"/>
</dbReference>
<dbReference type="VEuPathDB" id="FungiDB:FOZG_16106"/>
<name>A0A2H3UAR0_FUSOX</name>
<dbReference type="VEuPathDB" id="FungiDB:FOC4_g10003773"/>
<dbReference type="VEuPathDB" id="FungiDB:FOXG_14522"/>
<accession>A0A2H3UAR0</accession>
<proteinExistence type="inferred from homology"/>
<dbReference type="InterPro" id="IPR029058">
    <property type="entry name" value="AB_hydrolase_fold"/>
</dbReference>
<dbReference type="Proteomes" id="UP000219369">
    <property type="component" value="Unassembled WGS sequence"/>
</dbReference>
<dbReference type="SUPFAM" id="SSF53474">
    <property type="entry name" value="alpha/beta-Hydrolases"/>
    <property type="match status" value="1"/>
</dbReference>
<organism evidence="2 3">
    <name type="scientific">Fusarium oxysporum</name>
    <name type="common">Fusarium vascular wilt</name>
    <dbReference type="NCBI Taxonomy" id="5507"/>
    <lineage>
        <taxon>Eukaryota</taxon>
        <taxon>Fungi</taxon>
        <taxon>Dikarya</taxon>
        <taxon>Ascomycota</taxon>
        <taxon>Pezizomycotina</taxon>
        <taxon>Sordariomycetes</taxon>
        <taxon>Hypocreomycetidae</taxon>
        <taxon>Hypocreales</taxon>
        <taxon>Nectriaceae</taxon>
        <taxon>Fusarium</taxon>
        <taxon>Fusarium oxysporum species complex</taxon>
    </lineage>
</organism>
<sequence length="179" mass="20520">MTIQPIIFETKYNITIVGNLFAYNTISRSISLPAIIVGHPMGAARNRAPICEVEFSSGTLTEVTDDSPAVIRRFYDFYCTNRGWQRNPTTQRVLTTEVKFFNFYPLNDLNLIAPRPLLIVSGTQSHLCQFSEDTYRDASQPKELYWVPNAGHVDLYDRVNLIPFAKFTDFFRRNLARSA</sequence>
<evidence type="ECO:0008006" key="4">
    <source>
        <dbReference type="Google" id="ProtNLM"/>
    </source>
</evidence>
<evidence type="ECO:0000313" key="3">
    <source>
        <dbReference type="Proteomes" id="UP000219369"/>
    </source>
</evidence>
<dbReference type="EMBL" id="FMJY01000009">
    <property type="protein sequence ID" value="SCO91019.1"/>
    <property type="molecule type" value="Genomic_DNA"/>
</dbReference>
<evidence type="ECO:0000256" key="1">
    <source>
        <dbReference type="ARBA" id="ARBA00029464"/>
    </source>
</evidence>
<dbReference type="PANTHER" id="PTHR47751:SF1">
    <property type="entry name" value="SUPERFAMILY HYDROLASE, PUTATIVE (AFU_ORTHOLOGUE AFUA_2G16580)-RELATED"/>
    <property type="match status" value="1"/>
</dbReference>
<gene>
    <name evidence="2" type="ORF">FRV6_15147</name>
</gene>
<dbReference type="VEuPathDB" id="FungiDB:FOIG_09861"/>
<dbReference type="VEuPathDB" id="FungiDB:FOMG_10685"/>
<dbReference type="VEuPathDB" id="FungiDB:FOC1_g10000738"/>
<dbReference type="Gene3D" id="1.10.10.800">
    <property type="match status" value="1"/>
</dbReference>
<protein>
    <recommendedName>
        <fullName evidence="4">AB hydrolase-1 domain-containing protein</fullName>
    </recommendedName>
</protein>
<dbReference type="AlphaFoldDB" id="A0A2H3UAR0"/>